<dbReference type="HOGENOM" id="CLU_033558_0_0_1"/>
<protein>
    <submittedName>
        <fullName evidence="1">Uncharacterized protein</fullName>
    </submittedName>
</protein>
<dbReference type="eggNOG" id="ENOG502S94A">
    <property type="taxonomic scope" value="Eukaryota"/>
</dbReference>
<dbReference type="GeneID" id="18882172"/>
<reference evidence="2" key="1">
    <citation type="journal article" date="2012" name="Science">
        <title>The Paleozoic origin of enzymatic lignin decomposition reconstructed from 31 fungal genomes.</title>
        <authorList>
            <person name="Floudas D."/>
            <person name="Binder M."/>
            <person name="Riley R."/>
            <person name="Barry K."/>
            <person name="Blanchette R.A."/>
            <person name="Henrissat B."/>
            <person name="Martinez A.T."/>
            <person name="Otillar R."/>
            <person name="Spatafora J.W."/>
            <person name="Yadav J.S."/>
            <person name="Aerts A."/>
            <person name="Benoit I."/>
            <person name="Boyd A."/>
            <person name="Carlson A."/>
            <person name="Copeland A."/>
            <person name="Coutinho P.M."/>
            <person name="de Vries R.P."/>
            <person name="Ferreira P."/>
            <person name="Findley K."/>
            <person name="Foster B."/>
            <person name="Gaskell J."/>
            <person name="Glotzer D."/>
            <person name="Gorecki P."/>
            <person name="Heitman J."/>
            <person name="Hesse C."/>
            <person name="Hori C."/>
            <person name="Igarashi K."/>
            <person name="Jurgens J.A."/>
            <person name="Kallen N."/>
            <person name="Kersten P."/>
            <person name="Kohler A."/>
            <person name="Kuees U."/>
            <person name="Kumar T.K.A."/>
            <person name="Kuo A."/>
            <person name="LaButti K."/>
            <person name="Larrondo L.F."/>
            <person name="Lindquist E."/>
            <person name="Ling A."/>
            <person name="Lombard V."/>
            <person name="Lucas S."/>
            <person name="Lundell T."/>
            <person name="Martin R."/>
            <person name="McLaughlin D.J."/>
            <person name="Morgenstern I."/>
            <person name="Morin E."/>
            <person name="Murat C."/>
            <person name="Nagy L.G."/>
            <person name="Nolan M."/>
            <person name="Ohm R.A."/>
            <person name="Patyshakuliyeva A."/>
            <person name="Rokas A."/>
            <person name="Ruiz-Duenas F.J."/>
            <person name="Sabat G."/>
            <person name="Salamov A."/>
            <person name="Samejima M."/>
            <person name="Schmutz J."/>
            <person name="Slot J.C."/>
            <person name="St John F."/>
            <person name="Stenlid J."/>
            <person name="Sun H."/>
            <person name="Sun S."/>
            <person name="Syed K."/>
            <person name="Tsang A."/>
            <person name="Wiebenga A."/>
            <person name="Young D."/>
            <person name="Pisabarro A."/>
            <person name="Eastwood D.C."/>
            <person name="Martin F."/>
            <person name="Cullen D."/>
            <person name="Grigoriev I.V."/>
            <person name="Hibbett D.S."/>
        </authorList>
    </citation>
    <scope>NUCLEOTIDE SEQUENCE [LARGE SCALE GENOMIC DNA]</scope>
    <source>
        <strain evidence="2">HHB-11173 SS5</strain>
    </source>
</reference>
<proteinExistence type="predicted"/>
<keyword evidence="2" id="KW-1185">Reference proteome</keyword>
<dbReference type="SUPFAM" id="SSF53098">
    <property type="entry name" value="Ribonuclease H-like"/>
    <property type="match status" value="1"/>
</dbReference>
<dbReference type="OrthoDB" id="3226942at2759"/>
<dbReference type="Proteomes" id="UP000054196">
    <property type="component" value="Unassembled WGS sequence"/>
</dbReference>
<evidence type="ECO:0000313" key="1">
    <source>
        <dbReference type="EMBL" id="EIN03308.1"/>
    </source>
</evidence>
<feature type="non-terminal residue" evidence="1">
    <location>
        <position position="487"/>
    </location>
</feature>
<sequence>MTKYLPGEESRVLDSDIRRLATRKNLTYIIDGWEDRLGRSVYGSIVSEVGHHPVILGLEDMTGRRANADAMRDVSQVSLTKKSVDISQILCVCTDNPTTMRAFRRKWETAHPHLLTIPCFMHGINTIIGKVVAYPAMKRIASQNARIVSFFNSSHYWGGQVDMLAHETGVKRSMKTNTESRFYALVLQCMSTRDHRDVLKRIAIRDDAQRSIRGLSPVNKDVLAFIMDSSHWLQNDQLIRITRPLVDIIGNIEGRDANLADCMLELIWAHREVNRRLAYEEGDDIGFLSHTRRTLNDQFHAMNTDLHWFALFLHPLCRRLAVSSASHSRNITAAVSIALGIAYKWRWTKTQTQKLITDIKNYGIVKDSFGGAKADGKAWWEELVVDAREHPLKTMAVRILTIVPHAADVERLFSSLGGIQSVRRSQLTIPHMETLGALRNYYNAELHDLTVKMGKQTRRRHAHMHTRDEPGVDAARAQELLASFVWT</sequence>
<name>R7RZA4_PUNST</name>
<dbReference type="OMA" id="AICIRED"/>
<gene>
    <name evidence="1" type="ORF">PUNSTDRAFT_31961</name>
</gene>
<evidence type="ECO:0000313" key="2">
    <source>
        <dbReference type="Proteomes" id="UP000054196"/>
    </source>
</evidence>
<dbReference type="AlphaFoldDB" id="R7RZA4"/>
<dbReference type="RefSeq" id="XP_007389464.1">
    <property type="nucleotide sequence ID" value="XM_007389402.1"/>
</dbReference>
<dbReference type="InterPro" id="IPR012337">
    <property type="entry name" value="RNaseH-like_sf"/>
</dbReference>
<organism evidence="1 2">
    <name type="scientific">Punctularia strigosozonata (strain HHB-11173)</name>
    <name type="common">White-rot fungus</name>
    <dbReference type="NCBI Taxonomy" id="741275"/>
    <lineage>
        <taxon>Eukaryota</taxon>
        <taxon>Fungi</taxon>
        <taxon>Dikarya</taxon>
        <taxon>Basidiomycota</taxon>
        <taxon>Agaricomycotina</taxon>
        <taxon>Agaricomycetes</taxon>
        <taxon>Corticiales</taxon>
        <taxon>Punctulariaceae</taxon>
        <taxon>Punctularia</taxon>
    </lineage>
</organism>
<dbReference type="KEGG" id="psq:PUNSTDRAFT_31961"/>
<dbReference type="EMBL" id="JH687652">
    <property type="protein sequence ID" value="EIN03308.1"/>
    <property type="molecule type" value="Genomic_DNA"/>
</dbReference>
<accession>R7RZA4</accession>